<dbReference type="AlphaFoldDB" id="A0A165G1F0"/>
<dbReference type="Proteomes" id="UP000076632">
    <property type="component" value="Unassembled WGS sequence"/>
</dbReference>
<gene>
    <name evidence="8" type="ORF">L228DRAFT_211832</name>
</gene>
<proteinExistence type="predicted"/>
<feature type="non-terminal residue" evidence="8">
    <location>
        <position position="1"/>
    </location>
</feature>
<evidence type="ECO:0000256" key="5">
    <source>
        <dbReference type="ARBA" id="ARBA00023242"/>
    </source>
</evidence>
<dbReference type="InterPro" id="IPR038491">
    <property type="entry name" value="Velvet_dom_sf"/>
</dbReference>
<dbReference type="InParanoid" id="A0A165G1F0"/>
<protein>
    <recommendedName>
        <fullName evidence="7">Velvet domain-containing protein</fullName>
    </recommendedName>
</protein>
<dbReference type="RefSeq" id="XP_018187183.1">
    <property type="nucleotide sequence ID" value="XM_018329910.1"/>
</dbReference>
<dbReference type="OMA" id="QSRLMNW"/>
<keyword evidence="3" id="KW-0805">Transcription regulation</keyword>
<evidence type="ECO:0000256" key="4">
    <source>
        <dbReference type="ARBA" id="ARBA00023163"/>
    </source>
</evidence>
<reference evidence="8 9" key="1">
    <citation type="journal article" date="2016" name="Fungal Biol.">
        <title>The genome of Xylona heveae provides a window into fungal endophytism.</title>
        <authorList>
            <person name="Gazis R."/>
            <person name="Kuo A."/>
            <person name="Riley R."/>
            <person name="LaButti K."/>
            <person name="Lipzen A."/>
            <person name="Lin J."/>
            <person name="Amirebrahimi M."/>
            <person name="Hesse C.N."/>
            <person name="Spatafora J.W."/>
            <person name="Henrissat B."/>
            <person name="Hainaut M."/>
            <person name="Grigoriev I.V."/>
            <person name="Hibbett D.S."/>
        </authorList>
    </citation>
    <scope>NUCLEOTIDE SEQUENCE [LARGE SCALE GENOMIC DNA]</scope>
    <source>
        <strain evidence="8 9">TC161</strain>
    </source>
</reference>
<name>A0A165G1F0_XYLHT</name>
<dbReference type="PROSITE" id="PS51821">
    <property type="entry name" value="VELVET"/>
    <property type="match status" value="1"/>
</dbReference>
<evidence type="ECO:0000313" key="9">
    <source>
        <dbReference type="Proteomes" id="UP000076632"/>
    </source>
</evidence>
<evidence type="ECO:0000259" key="7">
    <source>
        <dbReference type="PROSITE" id="PS51821"/>
    </source>
</evidence>
<evidence type="ECO:0000256" key="2">
    <source>
        <dbReference type="ARBA" id="ARBA00022969"/>
    </source>
</evidence>
<dbReference type="InterPro" id="IPR021740">
    <property type="entry name" value="Velvet"/>
</dbReference>
<dbReference type="OrthoDB" id="3056235at2759"/>
<evidence type="ECO:0000313" key="8">
    <source>
        <dbReference type="EMBL" id="KZF21628.1"/>
    </source>
</evidence>
<keyword evidence="5" id="KW-0539">Nucleus</keyword>
<evidence type="ECO:0000256" key="6">
    <source>
        <dbReference type="SAM" id="MobiDB-lite"/>
    </source>
</evidence>
<dbReference type="GO" id="GO:0005634">
    <property type="term" value="C:nucleus"/>
    <property type="evidence" value="ECO:0007669"/>
    <property type="project" value="UniProtKB-SubCell"/>
</dbReference>
<dbReference type="Pfam" id="PF11754">
    <property type="entry name" value="Velvet"/>
    <property type="match status" value="1"/>
</dbReference>
<dbReference type="STRING" id="1328760.A0A165G1F0"/>
<accession>A0A165G1F0</accession>
<feature type="region of interest" description="Disordered" evidence="6">
    <location>
        <begin position="99"/>
        <end position="130"/>
    </location>
</feature>
<dbReference type="EMBL" id="KV407460">
    <property type="protein sequence ID" value="KZF21628.1"/>
    <property type="molecule type" value="Genomic_DNA"/>
</dbReference>
<evidence type="ECO:0000256" key="1">
    <source>
        <dbReference type="ARBA" id="ARBA00004123"/>
    </source>
</evidence>
<dbReference type="PANTHER" id="PTHR33572">
    <property type="entry name" value="SPORE DEVELOPMENT REGULATOR VOSA"/>
    <property type="match status" value="1"/>
</dbReference>
<keyword evidence="4" id="KW-0804">Transcription</keyword>
<dbReference type="GeneID" id="28895047"/>
<keyword evidence="2" id="KW-0749">Sporulation</keyword>
<evidence type="ECO:0000256" key="3">
    <source>
        <dbReference type="ARBA" id="ARBA00023015"/>
    </source>
</evidence>
<keyword evidence="9" id="KW-1185">Reference proteome</keyword>
<feature type="domain" description="Velvet" evidence="7">
    <location>
        <begin position="1"/>
        <end position="98"/>
    </location>
</feature>
<comment type="subcellular location">
    <subcellularLocation>
        <location evidence="1">Nucleus</location>
    </subcellularLocation>
</comment>
<dbReference type="InterPro" id="IPR037525">
    <property type="entry name" value="Velvet_dom"/>
</dbReference>
<dbReference type="Gene3D" id="2.60.40.3960">
    <property type="entry name" value="Velvet domain"/>
    <property type="match status" value="1"/>
</dbReference>
<sequence>LMGTLVASPFMGLDEKDEEGCFFCFPDLSCRTHGSYRLRFVFTRLALGELQPGATTSIITSTMSDVFTVFTAKDFPGMRASTPLTVALKRQGCAISVKKGSEKSNANSRKADSDDEYLARQGTMAKRRRR</sequence>
<organism evidence="8 9">
    <name type="scientific">Xylona heveae (strain CBS 132557 / TC161)</name>
    <dbReference type="NCBI Taxonomy" id="1328760"/>
    <lineage>
        <taxon>Eukaryota</taxon>
        <taxon>Fungi</taxon>
        <taxon>Dikarya</taxon>
        <taxon>Ascomycota</taxon>
        <taxon>Pezizomycotina</taxon>
        <taxon>Xylonomycetes</taxon>
        <taxon>Xylonales</taxon>
        <taxon>Xylonaceae</taxon>
        <taxon>Xylona</taxon>
    </lineage>
</organism>
<dbReference type="GO" id="GO:0030435">
    <property type="term" value="P:sporulation resulting in formation of a cellular spore"/>
    <property type="evidence" value="ECO:0007669"/>
    <property type="project" value="UniProtKB-KW"/>
</dbReference>
<dbReference type="PANTHER" id="PTHR33572:SF17">
    <property type="entry name" value="SEXUAL DEVELOPMENT REGULATOR VELC"/>
    <property type="match status" value="1"/>
</dbReference>